<feature type="domain" description="GS" evidence="26">
    <location>
        <begin position="244"/>
        <end position="282"/>
    </location>
</feature>
<evidence type="ECO:0000256" key="23">
    <source>
        <dbReference type="SAM" id="SignalP"/>
    </source>
</evidence>
<dbReference type="OMA" id="YCNRELI"/>
<dbReference type="InterPro" id="IPR003605">
    <property type="entry name" value="GS_dom"/>
</dbReference>
<keyword evidence="9" id="KW-0479">Metal-binding</keyword>
<keyword evidence="10 23" id="KW-0732">Signal</keyword>
<feature type="disulfide bond" evidence="20">
    <location>
        <begin position="91"/>
        <end position="104"/>
    </location>
</feature>
<dbReference type="AlphaFoldDB" id="A0A8B7ZX81"/>
<evidence type="ECO:0000256" key="4">
    <source>
        <dbReference type="ARBA" id="ARBA00009605"/>
    </source>
</evidence>
<dbReference type="PRINTS" id="PR00759">
    <property type="entry name" value="BASICPTASE"/>
</dbReference>
<evidence type="ECO:0000256" key="6">
    <source>
        <dbReference type="ARBA" id="ARBA00022527"/>
    </source>
</evidence>
<dbReference type="Pfam" id="PF00014">
    <property type="entry name" value="Kunitz_BPTI"/>
    <property type="match status" value="1"/>
</dbReference>
<comment type="similarity">
    <text evidence="4">Belongs to the protein kinase superfamily. TKL Ser/Thr protein kinase family. TGFB receptor subfamily.</text>
</comment>
<evidence type="ECO:0000256" key="22">
    <source>
        <dbReference type="SAM" id="Phobius"/>
    </source>
</evidence>
<dbReference type="GO" id="GO:0046872">
    <property type="term" value="F:metal ion binding"/>
    <property type="evidence" value="ECO:0007669"/>
    <property type="project" value="UniProtKB-KW"/>
</dbReference>
<comment type="cofactor">
    <cofactor evidence="2">
        <name>Mg(2+)</name>
        <dbReference type="ChEBI" id="CHEBI:18420"/>
    </cofactor>
</comment>
<dbReference type="CDD" id="cd14143">
    <property type="entry name" value="STKc_TGFbR1_ACVR1b_ACVR1c"/>
    <property type="match status" value="1"/>
</dbReference>
<keyword evidence="8 22" id="KW-0812">Transmembrane</keyword>
<dbReference type="SMART" id="SM00220">
    <property type="entry name" value="S_TKc"/>
    <property type="match status" value="1"/>
</dbReference>
<evidence type="ECO:0000256" key="15">
    <source>
        <dbReference type="ARBA" id="ARBA00022989"/>
    </source>
</evidence>
<dbReference type="EC" id="2.7.11.30" evidence="5"/>
<feature type="signal peptide" evidence="23">
    <location>
        <begin position="1"/>
        <end position="24"/>
    </location>
</feature>
<gene>
    <name evidence="28" type="primary">LOC110989541</name>
</gene>
<keyword evidence="27" id="KW-1185">Reference proteome</keyword>
<keyword evidence="11 19" id="KW-0547">Nucleotide-binding</keyword>
<evidence type="ECO:0000256" key="2">
    <source>
        <dbReference type="ARBA" id="ARBA00001946"/>
    </source>
</evidence>
<dbReference type="GO" id="GO:0004675">
    <property type="term" value="F:transmembrane receptor protein serine/threonine kinase activity"/>
    <property type="evidence" value="ECO:0007669"/>
    <property type="project" value="UniProtKB-EC"/>
</dbReference>
<dbReference type="SUPFAM" id="SSF57362">
    <property type="entry name" value="BPTI-like"/>
    <property type="match status" value="1"/>
</dbReference>
<keyword evidence="20" id="KW-1015">Disulfide bond</keyword>
<evidence type="ECO:0000256" key="13">
    <source>
        <dbReference type="ARBA" id="ARBA00022840"/>
    </source>
</evidence>
<dbReference type="Gene3D" id="2.10.60.10">
    <property type="entry name" value="CD59"/>
    <property type="match status" value="1"/>
</dbReference>
<dbReference type="SMART" id="SM00467">
    <property type="entry name" value="GS"/>
    <property type="match status" value="1"/>
</dbReference>
<keyword evidence="15 22" id="KW-1133">Transmembrane helix</keyword>
<dbReference type="Pfam" id="PF00069">
    <property type="entry name" value="Pkinase"/>
    <property type="match status" value="1"/>
</dbReference>
<evidence type="ECO:0000256" key="17">
    <source>
        <dbReference type="ARBA" id="ARBA00023170"/>
    </source>
</evidence>
<keyword evidence="7" id="KW-0808">Transferase</keyword>
<evidence type="ECO:0000256" key="14">
    <source>
        <dbReference type="ARBA" id="ARBA00022842"/>
    </source>
</evidence>
<dbReference type="Gene3D" id="4.10.410.10">
    <property type="entry name" value="Pancreatic trypsin inhibitor Kunitz domain"/>
    <property type="match status" value="1"/>
</dbReference>
<reference evidence="28" key="1">
    <citation type="submission" date="2025-08" db="UniProtKB">
        <authorList>
            <consortium name="RefSeq"/>
        </authorList>
    </citation>
    <scope>IDENTIFICATION</scope>
</reference>
<evidence type="ECO:0000256" key="3">
    <source>
        <dbReference type="ARBA" id="ARBA00004479"/>
    </source>
</evidence>
<evidence type="ECO:0000256" key="10">
    <source>
        <dbReference type="ARBA" id="ARBA00022729"/>
    </source>
</evidence>
<dbReference type="InterPro" id="IPR020901">
    <property type="entry name" value="Prtase_inh_Kunz-CS"/>
</dbReference>
<dbReference type="PROSITE" id="PS50279">
    <property type="entry name" value="BPTI_KUNITZ_2"/>
    <property type="match status" value="1"/>
</dbReference>
<evidence type="ECO:0000256" key="5">
    <source>
        <dbReference type="ARBA" id="ARBA00012401"/>
    </source>
</evidence>
<dbReference type="GO" id="GO:0005524">
    <property type="term" value="F:ATP binding"/>
    <property type="evidence" value="ECO:0007669"/>
    <property type="project" value="UniProtKB-UniRule"/>
</dbReference>
<keyword evidence="12" id="KW-0418">Kinase</keyword>
<dbReference type="Gene3D" id="1.10.510.10">
    <property type="entry name" value="Transferase(Phosphotransferase) domain 1"/>
    <property type="match status" value="1"/>
</dbReference>
<dbReference type="InterPro" id="IPR036880">
    <property type="entry name" value="Kunitz_BPTI_sf"/>
</dbReference>
<dbReference type="GO" id="GO:0043235">
    <property type="term" value="C:receptor complex"/>
    <property type="evidence" value="ECO:0007669"/>
    <property type="project" value="InterPro"/>
</dbReference>
<organism evidence="27 28">
    <name type="scientific">Acanthaster planci</name>
    <name type="common">Crown-of-thorns starfish</name>
    <dbReference type="NCBI Taxonomy" id="133434"/>
    <lineage>
        <taxon>Eukaryota</taxon>
        <taxon>Metazoa</taxon>
        <taxon>Echinodermata</taxon>
        <taxon>Eleutherozoa</taxon>
        <taxon>Asterozoa</taxon>
        <taxon>Asteroidea</taxon>
        <taxon>Valvatacea</taxon>
        <taxon>Valvatida</taxon>
        <taxon>Acanthasteridae</taxon>
        <taxon>Acanthaster</taxon>
    </lineage>
</organism>
<dbReference type="InterPro" id="IPR017441">
    <property type="entry name" value="Protein_kinase_ATP_BS"/>
</dbReference>
<dbReference type="InterPro" id="IPR011009">
    <property type="entry name" value="Kinase-like_dom_sf"/>
</dbReference>
<feature type="binding site" evidence="19 21">
    <location>
        <position position="310"/>
    </location>
    <ligand>
        <name>ATP</name>
        <dbReference type="ChEBI" id="CHEBI:30616"/>
    </ligand>
</feature>
<dbReference type="RefSeq" id="XP_022109707.1">
    <property type="nucleotide sequence ID" value="XM_022254015.1"/>
</dbReference>
<dbReference type="PROSITE" id="PS00108">
    <property type="entry name" value="PROTEIN_KINASE_ST"/>
    <property type="match status" value="1"/>
</dbReference>
<keyword evidence="16 22" id="KW-0472">Membrane</keyword>
<evidence type="ECO:0000256" key="21">
    <source>
        <dbReference type="PROSITE-ProRule" id="PRU10141"/>
    </source>
</evidence>
<evidence type="ECO:0000256" key="1">
    <source>
        <dbReference type="ARBA" id="ARBA00001936"/>
    </source>
</evidence>
<dbReference type="PANTHER" id="PTHR23255">
    <property type="entry name" value="TRANSFORMING GROWTH FACTOR-BETA RECEPTOR TYPE I AND II"/>
    <property type="match status" value="1"/>
</dbReference>
<dbReference type="KEGG" id="aplc:110989541"/>
<evidence type="ECO:0000259" key="24">
    <source>
        <dbReference type="PROSITE" id="PS50011"/>
    </source>
</evidence>
<proteinExistence type="inferred from homology"/>
<evidence type="ECO:0000256" key="9">
    <source>
        <dbReference type="ARBA" id="ARBA00022723"/>
    </source>
</evidence>
<dbReference type="GO" id="GO:0004867">
    <property type="term" value="F:serine-type endopeptidase inhibitor activity"/>
    <property type="evidence" value="ECO:0007669"/>
    <property type="project" value="InterPro"/>
</dbReference>
<dbReference type="OrthoDB" id="69842at2759"/>
<feature type="active site" description="Proton acceptor" evidence="18">
    <location>
        <position position="411"/>
    </location>
</feature>
<dbReference type="PROSITE" id="PS50011">
    <property type="entry name" value="PROTEIN_KINASE_DOM"/>
    <property type="match status" value="1"/>
</dbReference>
<evidence type="ECO:0000313" key="27">
    <source>
        <dbReference type="Proteomes" id="UP000694845"/>
    </source>
</evidence>
<name>A0A8B7ZX81_ACAPL</name>
<evidence type="ECO:0000256" key="19">
    <source>
        <dbReference type="PIRSR" id="PIRSR037393-2"/>
    </source>
</evidence>
<evidence type="ECO:0000256" key="7">
    <source>
        <dbReference type="ARBA" id="ARBA00022679"/>
    </source>
</evidence>
<sequence>MASSGTLNLKLLVHLILCLCLALAIDSSTDIVGRKCACNDKPCLETNNTCVLQNPDALCIAMKMRNEQQQEVSLLMCEEDPKGPPERRFPCQNPEPSPYYMSKCCVEQDYCNRELIKDMQLLPLPTSQPTELCNLKPDYGDCTMEAFVWYYNISLNDCRQFVYSGCGGNDNKFYSKGSCLRRCEYFNSKPDSSPISMVNLSLAIAIPVTIICLAAFFLMAVRWYLLQKSARQSITRLEVPLISGQGSQVIPMGWTLNDLHNTATSSSGSGLPLLVQRTIARQITLVDCIGKGRYGEVYKGRWRGEYVAVKIFSSREERSWFREAEIYQTVMLRHENILGFIAADNKDSGMVTQLLLITDYMENGSLFDYLNMTTLDTAGMIRLAYSTANGLAHLHVEIVGMQGKPAIAHRDLKSKNILVKRNGQCAIADLGLAVRHDSERDTVDIAPNNRIGTKRYLPPEVLDDTINVNHFEAFKRADVYSLGLVFWEIARRCSIGGIYEEYRLPYYDMVPCDPSIEDMRKVVVNDRQRPTVPNRWNNVEPLRVLAKVMKECWYHSAAARLTALRIKKTLDNLRVAEDVKL</sequence>
<evidence type="ECO:0000259" key="26">
    <source>
        <dbReference type="PROSITE" id="PS51256"/>
    </source>
</evidence>
<keyword evidence="13 19" id="KW-0067">ATP-binding</keyword>
<dbReference type="InterPro" id="IPR000333">
    <property type="entry name" value="TGFB_receptor"/>
</dbReference>
<feature type="domain" description="Protein kinase" evidence="24">
    <location>
        <begin position="283"/>
        <end position="573"/>
    </location>
</feature>
<dbReference type="FunFam" id="1.10.510.10:FF:000018">
    <property type="entry name" value="Receptor protein serine/threonine kinase"/>
    <property type="match status" value="1"/>
</dbReference>
<evidence type="ECO:0000256" key="12">
    <source>
        <dbReference type="ARBA" id="ARBA00022777"/>
    </source>
</evidence>
<evidence type="ECO:0000256" key="20">
    <source>
        <dbReference type="PIRSR" id="PIRSR037393-3"/>
    </source>
</evidence>
<dbReference type="SUPFAM" id="SSF56112">
    <property type="entry name" value="Protein kinase-like (PK-like)"/>
    <property type="match status" value="1"/>
</dbReference>
<comment type="cofactor">
    <cofactor evidence="1">
        <name>Mn(2+)</name>
        <dbReference type="ChEBI" id="CHEBI:29035"/>
    </cofactor>
</comment>
<protein>
    <recommendedName>
        <fullName evidence="5">receptor protein serine/threonine kinase</fullName>
        <ecNumber evidence="5">2.7.11.30</ecNumber>
    </recommendedName>
</protein>
<keyword evidence="14" id="KW-0460">Magnesium</keyword>
<evidence type="ECO:0000256" key="16">
    <source>
        <dbReference type="ARBA" id="ARBA00023136"/>
    </source>
</evidence>
<dbReference type="GO" id="GO:0071363">
    <property type="term" value="P:cellular response to growth factor stimulus"/>
    <property type="evidence" value="ECO:0007669"/>
    <property type="project" value="TreeGrafter"/>
</dbReference>
<dbReference type="FunFam" id="3.30.200.20:FF:000023">
    <property type="entry name" value="Receptor protein serine/threonine kinase"/>
    <property type="match status" value="1"/>
</dbReference>
<keyword evidence="17" id="KW-0675">Receptor</keyword>
<dbReference type="Gene3D" id="3.30.200.20">
    <property type="entry name" value="Phosphorylase Kinase, domain 1"/>
    <property type="match status" value="1"/>
</dbReference>
<dbReference type="GO" id="GO:0005886">
    <property type="term" value="C:plasma membrane"/>
    <property type="evidence" value="ECO:0007669"/>
    <property type="project" value="TreeGrafter"/>
</dbReference>
<feature type="chain" id="PRO_5034289247" description="receptor protein serine/threonine kinase" evidence="23">
    <location>
        <begin position="25"/>
        <end position="581"/>
    </location>
</feature>
<dbReference type="Proteomes" id="UP000694845">
    <property type="component" value="Unplaced"/>
</dbReference>
<dbReference type="PANTHER" id="PTHR23255:SF71">
    <property type="entry name" value="RECEPTOR PROTEIN SERINE_THREONINE KINASE"/>
    <property type="match status" value="1"/>
</dbReference>
<feature type="transmembrane region" description="Helical" evidence="22">
    <location>
        <begin position="200"/>
        <end position="225"/>
    </location>
</feature>
<evidence type="ECO:0000256" key="18">
    <source>
        <dbReference type="PIRSR" id="PIRSR037393-1"/>
    </source>
</evidence>
<evidence type="ECO:0000313" key="28">
    <source>
        <dbReference type="RefSeq" id="XP_022109707.1"/>
    </source>
</evidence>
<dbReference type="InterPro" id="IPR008271">
    <property type="entry name" value="Ser/Thr_kinase_AS"/>
</dbReference>
<dbReference type="SMART" id="SM00131">
    <property type="entry name" value="KU"/>
    <property type="match status" value="1"/>
</dbReference>
<evidence type="ECO:0000256" key="8">
    <source>
        <dbReference type="ARBA" id="ARBA00022692"/>
    </source>
</evidence>
<dbReference type="CDD" id="cd00109">
    <property type="entry name" value="Kunitz-type"/>
    <property type="match status" value="1"/>
</dbReference>
<dbReference type="InterPro" id="IPR045860">
    <property type="entry name" value="Snake_toxin-like_sf"/>
</dbReference>
<evidence type="ECO:0000259" key="25">
    <source>
        <dbReference type="PROSITE" id="PS50279"/>
    </source>
</evidence>
<evidence type="ECO:0000256" key="11">
    <source>
        <dbReference type="ARBA" id="ARBA00022741"/>
    </source>
</evidence>
<dbReference type="InterPro" id="IPR000719">
    <property type="entry name" value="Prot_kinase_dom"/>
</dbReference>
<dbReference type="Pfam" id="PF08515">
    <property type="entry name" value="TGF_beta_GS"/>
    <property type="match status" value="1"/>
</dbReference>
<accession>A0A8B7ZX81</accession>
<dbReference type="PROSITE" id="PS00107">
    <property type="entry name" value="PROTEIN_KINASE_ATP"/>
    <property type="match status" value="1"/>
</dbReference>
<dbReference type="PROSITE" id="PS51256">
    <property type="entry name" value="GS"/>
    <property type="match status" value="1"/>
</dbReference>
<comment type="subcellular location">
    <subcellularLocation>
        <location evidence="3">Membrane</location>
        <topology evidence="3">Single-pass type I membrane protein</topology>
    </subcellularLocation>
</comment>
<dbReference type="InterPro" id="IPR002223">
    <property type="entry name" value="Kunitz_BPTI"/>
</dbReference>
<feature type="domain" description="BPTI/Kunitz inhibitor" evidence="25">
    <location>
        <begin position="133"/>
        <end position="183"/>
    </location>
</feature>
<dbReference type="PROSITE" id="PS00280">
    <property type="entry name" value="BPTI_KUNITZ_1"/>
    <property type="match status" value="1"/>
</dbReference>
<keyword evidence="6" id="KW-0723">Serine/threonine-protein kinase</keyword>
<dbReference type="GeneID" id="110989541"/>